<evidence type="ECO:0000256" key="1">
    <source>
        <dbReference type="ARBA" id="ARBA00022491"/>
    </source>
</evidence>
<dbReference type="GeneID" id="78285665"/>
<accession>A0A0X8VDX5</accession>
<evidence type="ECO:0000256" key="4">
    <source>
        <dbReference type="ARBA" id="ARBA00023163"/>
    </source>
</evidence>
<dbReference type="Pfam" id="PF13977">
    <property type="entry name" value="TetR_C_6"/>
    <property type="match status" value="1"/>
</dbReference>
<dbReference type="OrthoDB" id="5816932at2"/>
<dbReference type="STRING" id="1705.CA21670_05950"/>
<dbReference type="PROSITE" id="PS50977">
    <property type="entry name" value="HTH_TETR_2"/>
    <property type="match status" value="1"/>
</dbReference>
<evidence type="ECO:0000256" key="5">
    <source>
        <dbReference type="PROSITE-ProRule" id="PRU00335"/>
    </source>
</evidence>
<name>A0A0X8VDX5_9CORY</name>
<dbReference type="Pfam" id="PF00440">
    <property type="entry name" value="TetR_N"/>
    <property type="match status" value="1"/>
</dbReference>
<dbReference type="PANTHER" id="PTHR47506:SF6">
    <property type="entry name" value="HTH-TYPE TRANSCRIPTIONAL REPRESSOR NEMR"/>
    <property type="match status" value="1"/>
</dbReference>
<evidence type="ECO:0000256" key="3">
    <source>
        <dbReference type="ARBA" id="ARBA00023125"/>
    </source>
</evidence>
<dbReference type="EMBL" id="JABAFZ010000008">
    <property type="protein sequence ID" value="NME89952.1"/>
    <property type="molecule type" value="Genomic_DNA"/>
</dbReference>
<evidence type="ECO:0000256" key="2">
    <source>
        <dbReference type="ARBA" id="ARBA00023015"/>
    </source>
</evidence>
<proteinExistence type="predicted"/>
<keyword evidence="9" id="KW-1185">Reference proteome</keyword>
<reference evidence="7 10" key="3">
    <citation type="submission" date="2020-04" db="EMBL/GenBank/DDBJ databases">
        <authorList>
            <person name="Hitch T.C.A."/>
            <person name="Wylensek D."/>
            <person name="Clavel T."/>
        </authorList>
    </citation>
    <scope>NUCLEOTIDE SEQUENCE [LARGE SCALE GENOMIC DNA]</scope>
    <source>
        <strain evidence="7 10">BL-383-APC-3D</strain>
    </source>
</reference>
<keyword evidence="3 5" id="KW-0238">DNA-binding</keyword>
<dbReference type="RefSeq" id="WP_066794037.1">
    <property type="nucleotide sequence ID" value="NZ_CAJFGC010000084.1"/>
</dbReference>
<keyword evidence="1" id="KW-0678">Repressor</keyword>
<protein>
    <submittedName>
        <fullName evidence="8">TetR family transcriptional regulator</fullName>
    </submittedName>
    <submittedName>
        <fullName evidence="7">TetR/AcrR family transcriptional regulator</fullName>
    </submittedName>
</protein>
<reference evidence="8" key="1">
    <citation type="submission" date="2016-02" db="EMBL/GenBank/DDBJ databases">
        <authorList>
            <person name="Wen L."/>
            <person name="He K."/>
            <person name="Yang H."/>
        </authorList>
    </citation>
    <scope>NUCLEOTIDE SEQUENCE [LARGE SCALE GENOMIC DNA]</scope>
    <source>
        <strain evidence="8">GA-15</strain>
    </source>
</reference>
<dbReference type="Proteomes" id="UP000076947">
    <property type="component" value="Unassembled WGS sequence"/>
</dbReference>
<evidence type="ECO:0000259" key="6">
    <source>
        <dbReference type="PROSITE" id="PS50977"/>
    </source>
</evidence>
<dbReference type="InterPro" id="IPR039538">
    <property type="entry name" value="BetI_C"/>
</dbReference>
<dbReference type="KEGG" id="csta:CSTAT_06665"/>
<feature type="DNA-binding region" description="H-T-H motif" evidence="5">
    <location>
        <begin position="33"/>
        <end position="52"/>
    </location>
</feature>
<feature type="domain" description="HTH tetR-type" evidence="6">
    <location>
        <begin position="10"/>
        <end position="70"/>
    </location>
</feature>
<reference evidence="9" key="2">
    <citation type="submission" date="2016-02" db="EMBL/GenBank/DDBJ databases">
        <authorList>
            <person name="Kaur G."/>
            <person name="Nair G.R."/>
            <person name="Mayilraj S."/>
        </authorList>
    </citation>
    <scope>NUCLEOTIDE SEQUENCE [LARGE SCALE GENOMIC DNA]</scope>
    <source>
        <strain evidence="9">GA-15</strain>
    </source>
</reference>
<dbReference type="PRINTS" id="PR00455">
    <property type="entry name" value="HTHTETR"/>
</dbReference>
<evidence type="ECO:0000313" key="8">
    <source>
        <dbReference type="EMBL" id="OAH27248.1"/>
    </source>
</evidence>
<evidence type="ECO:0000313" key="10">
    <source>
        <dbReference type="Proteomes" id="UP000544551"/>
    </source>
</evidence>
<evidence type="ECO:0000313" key="7">
    <source>
        <dbReference type="EMBL" id="NME89952.1"/>
    </source>
</evidence>
<gene>
    <name evidence="8" type="ORF">AYJ05_05105</name>
    <name evidence="7" type="ORF">HF853_09785</name>
</gene>
<dbReference type="AlphaFoldDB" id="A0A0X8VDX5"/>
<keyword evidence="2" id="KW-0805">Transcription regulation</keyword>
<dbReference type="InterPro" id="IPR001647">
    <property type="entry name" value="HTH_TetR"/>
</dbReference>
<dbReference type="Gene3D" id="1.10.357.10">
    <property type="entry name" value="Tetracycline Repressor, domain 2"/>
    <property type="match status" value="1"/>
</dbReference>
<dbReference type="Proteomes" id="UP000544551">
    <property type="component" value="Unassembled WGS sequence"/>
</dbReference>
<dbReference type="EMBL" id="LSTQ01000022">
    <property type="protein sequence ID" value="OAH27248.1"/>
    <property type="molecule type" value="Genomic_DNA"/>
</dbReference>
<dbReference type="InterPro" id="IPR009057">
    <property type="entry name" value="Homeodomain-like_sf"/>
</dbReference>
<comment type="caution">
    <text evidence="8">The sequence shown here is derived from an EMBL/GenBank/DDBJ whole genome shotgun (WGS) entry which is preliminary data.</text>
</comment>
<dbReference type="PANTHER" id="PTHR47506">
    <property type="entry name" value="TRANSCRIPTIONAL REGULATORY PROTEIN"/>
    <property type="match status" value="1"/>
</dbReference>
<keyword evidence="4" id="KW-0804">Transcription</keyword>
<dbReference type="SUPFAM" id="SSF46689">
    <property type="entry name" value="Homeodomain-like"/>
    <property type="match status" value="1"/>
</dbReference>
<evidence type="ECO:0000313" key="9">
    <source>
        <dbReference type="Proteomes" id="UP000076947"/>
    </source>
</evidence>
<organism evidence="8 9">
    <name type="scientific">Corynebacterium stationis</name>
    <dbReference type="NCBI Taxonomy" id="1705"/>
    <lineage>
        <taxon>Bacteria</taxon>
        <taxon>Bacillati</taxon>
        <taxon>Actinomycetota</taxon>
        <taxon>Actinomycetes</taxon>
        <taxon>Mycobacteriales</taxon>
        <taxon>Corynebacteriaceae</taxon>
        <taxon>Corynebacterium</taxon>
    </lineage>
</organism>
<sequence length="195" mass="22194">MPIISDEELNRRRHDILVGARKCFADHGYEGATVRLLEEATGKSRGAIFHHFGDKESLFLALAKEDTLRQAEVVANNGLVEVMREMLRHPERHDWLATRLEVASLVRTDPSFRVRWKDQQSILDEAMRARLRSKAEQGRVRGDISVDTLMAYLQTFMDGFISRLVQGDTHDLEAVLDIVEHSIRTATSAKLKATE</sequence>
<dbReference type="InterPro" id="IPR036271">
    <property type="entry name" value="Tet_transcr_reg_TetR-rel_C_sf"/>
</dbReference>
<dbReference type="GO" id="GO:0003677">
    <property type="term" value="F:DNA binding"/>
    <property type="evidence" value="ECO:0007669"/>
    <property type="project" value="UniProtKB-UniRule"/>
</dbReference>
<dbReference type="SUPFAM" id="SSF48498">
    <property type="entry name" value="Tetracyclin repressor-like, C-terminal domain"/>
    <property type="match status" value="1"/>
</dbReference>